<dbReference type="PANTHER" id="PTHR34700">
    <property type="entry name" value="POTASSIUM BINDING PROTEIN KBP"/>
    <property type="match status" value="1"/>
</dbReference>
<dbReference type="OrthoDB" id="9815939at2"/>
<dbReference type="Pfam" id="PF19266">
    <property type="entry name" value="CIS_tube"/>
    <property type="match status" value="1"/>
</dbReference>
<dbReference type="Gene3D" id="3.10.350.10">
    <property type="entry name" value="LysM domain"/>
    <property type="match status" value="1"/>
</dbReference>
<reference evidence="2 3" key="1">
    <citation type="submission" date="2016-11" db="EMBL/GenBank/DDBJ databases">
        <title>Draft Genome Sequences of Nine Cyanobacterial Strains from Diverse Habitats.</title>
        <authorList>
            <person name="Zhu T."/>
            <person name="Hou S."/>
            <person name="Lu X."/>
            <person name="Hess W.R."/>
        </authorList>
    </citation>
    <scope>NUCLEOTIDE SEQUENCE [LARGE SCALE GENOMIC DNA]</scope>
    <source>
        <strain evidence="2 3">IAM M-71</strain>
    </source>
</reference>
<comment type="caution">
    <text evidence="2">The sequence shown here is derived from an EMBL/GenBank/DDBJ whole genome shotgun (WGS) entry which is preliminary data.</text>
</comment>
<dbReference type="STRING" id="454136.NIES2119_29145"/>
<sequence>MALEKLKIAIEENYPSFGRPMDVLFNPQQIQLSRAGGSIMEGQLVGGDQPATLAIELFFDTTLGKFGPEDVQKYTKPIYNLTRKKGKLDRPPLCRLNWGKGYAWFLQGYLKQVTKTLTQFLEDGTPVRAKLNCTFEEWIPLEYQKKNQNPIDDPIRVVKRGETLSSIAAQEYNDPSLWRLIAEVNKIDNPRAIVPGQVLTVPPMRINSTF</sequence>
<feature type="domain" description="LysM" evidence="1">
    <location>
        <begin position="154"/>
        <end position="201"/>
    </location>
</feature>
<organism evidence="2 3">
    <name type="scientific">[Phormidium ambiguum] IAM M-71</name>
    <dbReference type="NCBI Taxonomy" id="454136"/>
    <lineage>
        <taxon>Bacteria</taxon>
        <taxon>Bacillati</taxon>
        <taxon>Cyanobacteriota</taxon>
        <taxon>Cyanophyceae</taxon>
        <taxon>Oscillatoriophycideae</taxon>
        <taxon>Aerosakkonematales</taxon>
        <taxon>Aerosakkonemataceae</taxon>
        <taxon>Floridanema</taxon>
    </lineage>
</organism>
<dbReference type="SMART" id="SM00257">
    <property type="entry name" value="LysM"/>
    <property type="match status" value="1"/>
</dbReference>
<accession>A0A1U7I4U6</accession>
<dbReference type="Pfam" id="PF01476">
    <property type="entry name" value="LysM"/>
    <property type="match status" value="1"/>
</dbReference>
<dbReference type="PANTHER" id="PTHR34700:SF4">
    <property type="entry name" value="PHAGE-LIKE ELEMENT PBSX PROTEIN XKDP"/>
    <property type="match status" value="1"/>
</dbReference>
<evidence type="ECO:0000313" key="2">
    <source>
        <dbReference type="EMBL" id="OKH31276.1"/>
    </source>
</evidence>
<dbReference type="SUPFAM" id="SSF54106">
    <property type="entry name" value="LysM domain"/>
    <property type="match status" value="1"/>
</dbReference>
<dbReference type="Proteomes" id="UP000185860">
    <property type="component" value="Unassembled WGS sequence"/>
</dbReference>
<evidence type="ECO:0000259" key="1">
    <source>
        <dbReference type="PROSITE" id="PS51782"/>
    </source>
</evidence>
<dbReference type="EMBL" id="MRCE01000052">
    <property type="protein sequence ID" value="OKH31276.1"/>
    <property type="molecule type" value="Genomic_DNA"/>
</dbReference>
<evidence type="ECO:0000313" key="3">
    <source>
        <dbReference type="Proteomes" id="UP000185860"/>
    </source>
</evidence>
<dbReference type="InterPro" id="IPR018392">
    <property type="entry name" value="LysM"/>
</dbReference>
<dbReference type="CDD" id="cd00118">
    <property type="entry name" value="LysM"/>
    <property type="match status" value="1"/>
</dbReference>
<dbReference type="PROSITE" id="PS51782">
    <property type="entry name" value="LYSM"/>
    <property type="match status" value="1"/>
</dbReference>
<dbReference type="AlphaFoldDB" id="A0A1U7I4U6"/>
<gene>
    <name evidence="2" type="ORF">NIES2119_29145</name>
</gene>
<dbReference type="RefSeq" id="WP_073596988.1">
    <property type="nucleotide sequence ID" value="NZ_MRCE01000052.1"/>
</dbReference>
<name>A0A1U7I4U6_9CYAN</name>
<dbReference type="InterPro" id="IPR045361">
    <property type="entry name" value="CIS_tube_prot_N"/>
</dbReference>
<protein>
    <submittedName>
        <fullName evidence="2">Peptidoglycan-binding LysM</fullName>
    </submittedName>
</protein>
<dbReference type="InterPro" id="IPR052196">
    <property type="entry name" value="Bact_Kbp"/>
</dbReference>
<proteinExistence type="predicted"/>
<dbReference type="InterPro" id="IPR036779">
    <property type="entry name" value="LysM_dom_sf"/>
</dbReference>